<keyword evidence="2" id="KW-0732">Signal</keyword>
<evidence type="ECO:0000256" key="2">
    <source>
        <dbReference type="SAM" id="SignalP"/>
    </source>
</evidence>
<evidence type="ECO:0000313" key="3">
    <source>
        <dbReference type="EMBL" id="KAA3676071.1"/>
    </source>
</evidence>
<evidence type="ECO:0008006" key="5">
    <source>
        <dbReference type="Google" id="ProtNLM"/>
    </source>
</evidence>
<evidence type="ECO:0000256" key="1">
    <source>
        <dbReference type="SAM" id="Phobius"/>
    </source>
</evidence>
<organism evidence="3 4">
    <name type="scientific">Paragonimus westermani</name>
    <dbReference type="NCBI Taxonomy" id="34504"/>
    <lineage>
        <taxon>Eukaryota</taxon>
        <taxon>Metazoa</taxon>
        <taxon>Spiralia</taxon>
        <taxon>Lophotrochozoa</taxon>
        <taxon>Platyhelminthes</taxon>
        <taxon>Trematoda</taxon>
        <taxon>Digenea</taxon>
        <taxon>Plagiorchiida</taxon>
        <taxon>Troglotremata</taxon>
        <taxon>Troglotrematidae</taxon>
        <taxon>Paragonimus</taxon>
    </lineage>
</organism>
<gene>
    <name evidence="3" type="ORF">DEA37_0000156</name>
</gene>
<feature type="chain" id="PRO_5023863970" description="Prominin" evidence="2">
    <location>
        <begin position="20"/>
        <end position="814"/>
    </location>
</feature>
<accession>A0A5J4NKS8</accession>
<keyword evidence="1" id="KW-0472">Membrane</keyword>
<reference evidence="3 4" key="1">
    <citation type="journal article" date="2019" name="Gigascience">
        <title>Whole-genome sequence of the oriental lung fluke Paragonimus westermani.</title>
        <authorList>
            <person name="Oey H."/>
            <person name="Zakrzewski M."/>
            <person name="Narain K."/>
            <person name="Devi K.R."/>
            <person name="Agatsuma T."/>
            <person name="Nawaratna S."/>
            <person name="Gobert G.N."/>
            <person name="Jones M.K."/>
            <person name="Ragan M.A."/>
            <person name="McManus D.P."/>
            <person name="Krause L."/>
        </authorList>
    </citation>
    <scope>NUCLEOTIDE SEQUENCE [LARGE SCALE GENOMIC DNA]</scope>
    <source>
        <strain evidence="3 4">IND2009</strain>
    </source>
</reference>
<keyword evidence="4" id="KW-1185">Reference proteome</keyword>
<sequence>MSVIVCFVFTYLAFDLTMSDVDQSSGAATLRQTVTSVFNQTKQILQDLPDNGLRVTNSTIHSVQGSVNKQLSILIPNIMEELLVSYKARGLLDLVKQLSITIGWLGNTTRYVTDEQANVLSDIQRFQGKMNGYQNILRRALEKFCQGLTDPEKETCITVINRLSLLNVEFNASDILTEPSIALSGVTELFGLNMTQLIQQFDKLETDLRERANAILSKNRLSLLNVEFNASDILTEPSIALSGVTELFGLNMTQLIQQFDKLETDLRERANAILSKLLENFHLFSGFYYLLIKNKRNSNQIQSEMNLQTQFQSLLNIWDTVKVNLTQPAVNHLNVLQPAVESSTGTMAILMLGIGHSLWTMFVLCFVVLIVYLVLNATEANERQLIAIESSDKRVDDQIGNQMMLEDSDNLNDPLMFTKSRNHIALGQCLPLIAVITFPILVILSVLGISFVSLLNNEGCSYLERNTGIRITDATLNLYLKYLWPRLITEQTINSKVLDLLTLPVPQNLYSALRFRCQNSANNSASTGLLPSLGLSNVVNVTAVLNQPELLKVIEDNENTLVKEMLKINFSRIIPANMDQLLRTVGNITGYLDNSNYSTTITTLNKPIINVSDVVEYMNQIRQLVSPFVSTSNEAILIRDTTDDIEVTLSNVTQLNKNIKRLASAFDTLQKFQNLTKQLENLNITLLMVVKILTNKTQLEQPIRPIYKANIRKLFQNLTGQLEQLMTQFTGNVILCDRLNMVLMTVLNVTCGSNGQLNRFGTFLFMLLLLTCPFLLTVLLFQLFLWQHQYLCLTTVNQGVPFYLFTKYVEQDET</sequence>
<feature type="transmembrane region" description="Helical" evidence="1">
    <location>
        <begin position="763"/>
        <end position="785"/>
    </location>
</feature>
<feature type="transmembrane region" description="Helical" evidence="1">
    <location>
        <begin position="429"/>
        <end position="455"/>
    </location>
</feature>
<feature type="signal peptide" evidence="2">
    <location>
        <begin position="1"/>
        <end position="19"/>
    </location>
</feature>
<dbReference type="AlphaFoldDB" id="A0A5J4NKS8"/>
<name>A0A5J4NKS8_9TREM</name>
<protein>
    <recommendedName>
        <fullName evidence="5">Prominin</fullName>
    </recommendedName>
</protein>
<proteinExistence type="predicted"/>
<dbReference type="Proteomes" id="UP000324629">
    <property type="component" value="Unassembled WGS sequence"/>
</dbReference>
<dbReference type="EMBL" id="QNGE01002162">
    <property type="protein sequence ID" value="KAA3676071.1"/>
    <property type="molecule type" value="Genomic_DNA"/>
</dbReference>
<comment type="caution">
    <text evidence="3">The sequence shown here is derived from an EMBL/GenBank/DDBJ whole genome shotgun (WGS) entry which is preliminary data.</text>
</comment>
<keyword evidence="1" id="KW-0812">Transmembrane</keyword>
<feature type="transmembrane region" description="Helical" evidence="1">
    <location>
        <begin position="347"/>
        <end position="375"/>
    </location>
</feature>
<evidence type="ECO:0000313" key="4">
    <source>
        <dbReference type="Proteomes" id="UP000324629"/>
    </source>
</evidence>
<keyword evidence="1" id="KW-1133">Transmembrane helix</keyword>